<evidence type="ECO:0000313" key="11">
    <source>
        <dbReference type="Proteomes" id="UP001148018"/>
    </source>
</evidence>
<dbReference type="PANTHER" id="PTHR12035">
    <property type="entry name" value="SIALIC ACID BINDING IMMUNOGLOBULIN-LIKE LECTIN"/>
    <property type="match status" value="1"/>
</dbReference>
<evidence type="ECO:0000256" key="1">
    <source>
        <dbReference type="ARBA" id="ARBA00004167"/>
    </source>
</evidence>
<dbReference type="InterPro" id="IPR003599">
    <property type="entry name" value="Ig_sub"/>
</dbReference>
<dbReference type="Gene3D" id="2.60.40.10">
    <property type="entry name" value="Immunoglobulins"/>
    <property type="match status" value="3"/>
</dbReference>
<dbReference type="PROSITE" id="PS50835">
    <property type="entry name" value="IG_LIKE"/>
    <property type="match status" value="2"/>
</dbReference>
<dbReference type="Proteomes" id="UP001148018">
    <property type="component" value="Unassembled WGS sequence"/>
</dbReference>
<keyword evidence="4" id="KW-0130">Cell adhesion</keyword>
<dbReference type="SUPFAM" id="SSF48726">
    <property type="entry name" value="Immunoglobulin"/>
    <property type="match status" value="2"/>
</dbReference>
<evidence type="ECO:0000256" key="5">
    <source>
        <dbReference type="ARBA" id="ARBA00022989"/>
    </source>
</evidence>
<dbReference type="GO" id="GO:0030246">
    <property type="term" value="F:carbohydrate binding"/>
    <property type="evidence" value="ECO:0007669"/>
    <property type="project" value="UniProtKB-KW"/>
</dbReference>
<comment type="similarity">
    <text evidence="7">Belongs to the immunoglobulin superfamily. SIGLEC (sialic acid binding Ig-like lectin) family.</text>
</comment>
<feature type="region of interest" description="Disordered" evidence="8">
    <location>
        <begin position="345"/>
        <end position="483"/>
    </location>
</feature>
<comment type="subcellular location">
    <subcellularLocation>
        <location evidence="1">Membrane</location>
        <topology evidence="1">Single-pass membrane protein</topology>
    </subcellularLocation>
</comment>
<dbReference type="InterPro" id="IPR051036">
    <property type="entry name" value="SIGLEC"/>
</dbReference>
<dbReference type="InterPro" id="IPR036179">
    <property type="entry name" value="Ig-like_dom_sf"/>
</dbReference>
<dbReference type="InterPro" id="IPR011049">
    <property type="entry name" value="Serralysin-like_metalloprot_C"/>
</dbReference>
<feature type="compositionally biased region" description="Basic and acidic residues" evidence="8">
    <location>
        <begin position="420"/>
        <end position="454"/>
    </location>
</feature>
<evidence type="ECO:0000256" key="3">
    <source>
        <dbReference type="ARBA" id="ARBA00022734"/>
    </source>
</evidence>
<dbReference type="PANTHER" id="PTHR12035:SF125">
    <property type="entry name" value="SIALIC ACID-BINDING IG-LIKE LECTIN 5"/>
    <property type="match status" value="1"/>
</dbReference>
<dbReference type="InterPro" id="IPR013783">
    <property type="entry name" value="Ig-like_fold"/>
</dbReference>
<dbReference type="InterPro" id="IPR007110">
    <property type="entry name" value="Ig-like_dom"/>
</dbReference>
<evidence type="ECO:0000256" key="6">
    <source>
        <dbReference type="ARBA" id="ARBA00023136"/>
    </source>
</evidence>
<dbReference type="SMART" id="SM00409">
    <property type="entry name" value="IG"/>
    <property type="match status" value="2"/>
</dbReference>
<proteinExistence type="inferred from homology"/>
<keyword evidence="11" id="KW-1185">Reference proteome</keyword>
<evidence type="ECO:0000256" key="4">
    <source>
        <dbReference type="ARBA" id="ARBA00022889"/>
    </source>
</evidence>
<protein>
    <recommendedName>
        <fullName evidence="9">Ig-like domain-containing protein</fullName>
    </recommendedName>
</protein>
<keyword evidence="3" id="KW-0430">Lectin</keyword>
<keyword evidence="5" id="KW-1133">Transmembrane helix</keyword>
<gene>
    <name evidence="10" type="ORF">NHX12_027386</name>
</gene>
<reference evidence="10" key="1">
    <citation type="submission" date="2022-07" db="EMBL/GenBank/DDBJ databases">
        <title>Chromosome-level genome of Muraenolepis orangiensis.</title>
        <authorList>
            <person name="Kim J."/>
        </authorList>
    </citation>
    <scope>NUCLEOTIDE SEQUENCE</scope>
    <source>
        <strain evidence="10">KU_S4_2022</strain>
        <tissue evidence="10">Muscle</tissue>
    </source>
</reference>
<name>A0A9Q0EER2_9TELE</name>
<comment type="caution">
    <text evidence="10">The sequence shown here is derived from an EMBL/GenBank/DDBJ whole genome shotgun (WGS) entry which is preliminary data.</text>
</comment>
<feature type="region of interest" description="Disordered" evidence="8">
    <location>
        <begin position="519"/>
        <end position="543"/>
    </location>
</feature>
<dbReference type="SUPFAM" id="SSF101967">
    <property type="entry name" value="Adhesin YadA, collagen-binding domain"/>
    <property type="match status" value="1"/>
</dbReference>
<evidence type="ECO:0000256" key="7">
    <source>
        <dbReference type="ARBA" id="ARBA00038361"/>
    </source>
</evidence>
<keyword evidence="6" id="KW-0472">Membrane</keyword>
<organism evidence="10 11">
    <name type="scientific">Muraenolepis orangiensis</name>
    <name type="common">Patagonian moray cod</name>
    <dbReference type="NCBI Taxonomy" id="630683"/>
    <lineage>
        <taxon>Eukaryota</taxon>
        <taxon>Metazoa</taxon>
        <taxon>Chordata</taxon>
        <taxon>Craniata</taxon>
        <taxon>Vertebrata</taxon>
        <taxon>Euteleostomi</taxon>
        <taxon>Actinopterygii</taxon>
        <taxon>Neopterygii</taxon>
        <taxon>Teleostei</taxon>
        <taxon>Neoteleostei</taxon>
        <taxon>Acanthomorphata</taxon>
        <taxon>Zeiogadaria</taxon>
        <taxon>Gadariae</taxon>
        <taxon>Gadiformes</taxon>
        <taxon>Muraenolepidoidei</taxon>
        <taxon>Muraenolepididae</taxon>
        <taxon>Muraenolepis</taxon>
    </lineage>
</organism>
<keyword evidence="2" id="KW-0812">Transmembrane</keyword>
<evidence type="ECO:0000259" key="9">
    <source>
        <dbReference type="PROSITE" id="PS50835"/>
    </source>
</evidence>
<dbReference type="AlphaFoldDB" id="A0A9Q0EER2"/>
<dbReference type="GO" id="GO:0007155">
    <property type="term" value="P:cell adhesion"/>
    <property type="evidence" value="ECO:0007669"/>
    <property type="project" value="UniProtKB-KW"/>
</dbReference>
<feature type="domain" description="Ig-like" evidence="9">
    <location>
        <begin position="106"/>
        <end position="193"/>
    </location>
</feature>
<dbReference type="GO" id="GO:0033691">
    <property type="term" value="F:sialic acid binding"/>
    <property type="evidence" value="ECO:0007669"/>
    <property type="project" value="TreeGrafter"/>
</dbReference>
<dbReference type="EMBL" id="JANIIK010000043">
    <property type="protein sequence ID" value="KAJ3605339.1"/>
    <property type="molecule type" value="Genomic_DNA"/>
</dbReference>
<feature type="compositionally biased region" description="Low complexity" evidence="8">
    <location>
        <begin position="406"/>
        <end position="419"/>
    </location>
</feature>
<dbReference type="OrthoDB" id="10039395at2759"/>
<accession>A0A9Q0EER2</accession>
<feature type="domain" description="Ig-like" evidence="9">
    <location>
        <begin position="204"/>
        <end position="289"/>
    </location>
</feature>
<sequence length="543" mass="59344">MPAIGSCVTVPCDFTLEKRFEEYLKPECKPIWRKGNKDVPELPDLTKESTGGMSVAFRGNLTAYDCTTTFYNVDNGSYYFRLECPNKLKWNFKDEPLTIQFKGDLPAPLLTHPKEQVVEGTLVELGCSAPSPCHPHPTIVTWTPTLGLSTQLQRDNEVTSTLTFTASHRYHGNNVSCTAIYFKQSQGKNVTISRSYQLSISFSPRNTSVSGSPCHPAREGGSLNLTCTSHANPPVSEFTWYRIHGERILQIGNGSALSIQLFNTNNWFFCEVWNGIGTEKSNVYKIDIQAVCAVRAWKVANQIQRRSNDATINQGPPYKEDTQVFNTSKEDIYINTGVLMNTVGPREGAVGPREEAVGPREEAVGPREEAVGLREKAVGPREEAVGLREKAVGPREGAVGPREEAVGPGEEAVGPGEEAVGPREEAVGPREEAVGLREEAVGPREEAVGLREEAVGPGEKAVGPGEEAVGPREKAIPGTGSVWTHHDTACRAEERATDPAPDMQVEDCDVLYTTIYWKKKPEPPQDGDLSPLVPNTPCLEDEG</sequence>
<evidence type="ECO:0000313" key="10">
    <source>
        <dbReference type="EMBL" id="KAJ3605339.1"/>
    </source>
</evidence>
<feature type="compositionally biased region" description="Basic and acidic residues" evidence="8">
    <location>
        <begin position="352"/>
        <end position="393"/>
    </location>
</feature>
<evidence type="ECO:0000256" key="2">
    <source>
        <dbReference type="ARBA" id="ARBA00022692"/>
    </source>
</evidence>
<dbReference type="GO" id="GO:0005886">
    <property type="term" value="C:plasma membrane"/>
    <property type="evidence" value="ECO:0007669"/>
    <property type="project" value="TreeGrafter"/>
</dbReference>
<evidence type="ECO:0000256" key="8">
    <source>
        <dbReference type="SAM" id="MobiDB-lite"/>
    </source>
</evidence>